<keyword evidence="4" id="KW-0547">Nucleotide-binding</keyword>
<evidence type="ECO:0000256" key="6">
    <source>
        <dbReference type="ARBA" id="ARBA00022840"/>
    </source>
</evidence>
<dbReference type="SUPFAM" id="SSF56112">
    <property type="entry name" value="Protein kinase-like (PK-like)"/>
    <property type="match status" value="1"/>
</dbReference>
<comment type="caution">
    <text evidence="10">The sequence shown here is derived from an EMBL/GenBank/DDBJ whole genome shotgun (WGS) entry which is preliminary data.</text>
</comment>
<dbReference type="InterPro" id="IPR011009">
    <property type="entry name" value="Kinase-like_dom_sf"/>
</dbReference>
<dbReference type="Proteomes" id="UP001596074">
    <property type="component" value="Unassembled WGS sequence"/>
</dbReference>
<evidence type="ECO:0000313" key="11">
    <source>
        <dbReference type="Proteomes" id="UP001596074"/>
    </source>
</evidence>
<dbReference type="Gene3D" id="3.30.200.20">
    <property type="entry name" value="Phosphorylase Kinase, domain 1"/>
    <property type="match status" value="1"/>
</dbReference>
<feature type="region of interest" description="Disordered" evidence="7">
    <location>
        <begin position="406"/>
        <end position="428"/>
    </location>
</feature>
<keyword evidence="11" id="KW-1185">Reference proteome</keyword>
<dbReference type="Pfam" id="PF00069">
    <property type="entry name" value="Pkinase"/>
    <property type="match status" value="1"/>
</dbReference>
<evidence type="ECO:0000256" key="2">
    <source>
        <dbReference type="ARBA" id="ARBA00022527"/>
    </source>
</evidence>
<feature type="compositionally biased region" description="Low complexity" evidence="7">
    <location>
        <begin position="311"/>
        <end position="322"/>
    </location>
</feature>
<name>A0ABW0ZZD4_9ACTN</name>
<feature type="transmembrane region" description="Helical" evidence="8">
    <location>
        <begin position="377"/>
        <end position="399"/>
    </location>
</feature>
<sequence length="633" mass="64281">MVDGWTVPGFTHVQELGGGICGRVMLALDDLTQTKVAIKYLDSRLDGDEAFLSRFRAVARSLSQLEDPNVVDFYEFVESPQGTAIVMERVDGFGLRRMIATQGPTGPLAALALFSGTLLGLAAAHAKDVVHGTLRPAEILVDDDGNCRLTDFGMARAGTEAQTNPGYAAPELWGGAPAGPPADLYAATAIFFECLTGHPPYGGRSQSAISKAHREGPIPVEAVPGPLRALIEQGLAKDPERRPASAADFLGAVEDAAVDAYGPAWLAQGRSRLIELAEATARQPEPAPAKAPKVPKAPKPGKAAKSHKAAHAAPAAPLAADAPPAPAPGPAPAPAQPAAAAAPPAAPAPSPAPGPGSGSGSVPGGEGRGGGKRGRSLVIAAALAVLVIAGSTVGAAVLLGGKDDPAPVDPTGSASQPAVEPPTPANPAAGALATRIEQATAQAPGASFSYRRTGCCGAAALAKGTFGLVPNGSPSYAMSVSGSGETRRSARAILVGDVAYVMAGKAWRSAPADGQGAGYPSLVAQARWGSSVVNITALLQASTSFKKVDQVYQGTAPLDRLSRIQTVGSMYGRLAGATGAQHVAFALRLDRAGRPAHLWFRAQGTDKARTQVVQATYTGWGRRAAIAAPSTPR</sequence>
<feature type="domain" description="Protein kinase" evidence="9">
    <location>
        <begin position="10"/>
        <end position="258"/>
    </location>
</feature>
<dbReference type="Gene3D" id="2.50.20.20">
    <property type="match status" value="1"/>
</dbReference>
<protein>
    <recommendedName>
        <fullName evidence="1">non-specific serine/threonine protein kinase</fullName>
        <ecNumber evidence="1">2.7.11.1</ecNumber>
    </recommendedName>
</protein>
<evidence type="ECO:0000256" key="1">
    <source>
        <dbReference type="ARBA" id="ARBA00012513"/>
    </source>
</evidence>
<keyword evidence="2" id="KW-0723">Serine/threonine-protein kinase</keyword>
<dbReference type="CDD" id="cd14014">
    <property type="entry name" value="STKc_PknB_like"/>
    <property type="match status" value="1"/>
</dbReference>
<feature type="compositionally biased region" description="Gly residues" evidence="7">
    <location>
        <begin position="355"/>
        <end position="368"/>
    </location>
</feature>
<dbReference type="PROSITE" id="PS50011">
    <property type="entry name" value="PROTEIN_KINASE_DOM"/>
    <property type="match status" value="1"/>
</dbReference>
<keyword evidence="8" id="KW-0812">Transmembrane</keyword>
<feature type="region of interest" description="Disordered" evidence="7">
    <location>
        <begin position="280"/>
        <end position="373"/>
    </location>
</feature>
<evidence type="ECO:0000256" key="7">
    <source>
        <dbReference type="SAM" id="MobiDB-lite"/>
    </source>
</evidence>
<evidence type="ECO:0000313" key="10">
    <source>
        <dbReference type="EMBL" id="MFC5748645.1"/>
    </source>
</evidence>
<keyword evidence="6" id="KW-0067">ATP-binding</keyword>
<dbReference type="EC" id="2.7.11.1" evidence="1"/>
<keyword evidence="3 10" id="KW-0808">Transferase</keyword>
<evidence type="ECO:0000256" key="8">
    <source>
        <dbReference type="SAM" id="Phobius"/>
    </source>
</evidence>
<evidence type="ECO:0000256" key="5">
    <source>
        <dbReference type="ARBA" id="ARBA00022777"/>
    </source>
</evidence>
<dbReference type="RefSeq" id="WP_378284323.1">
    <property type="nucleotide sequence ID" value="NZ_JBHSON010000034.1"/>
</dbReference>
<dbReference type="InterPro" id="IPR000719">
    <property type="entry name" value="Prot_kinase_dom"/>
</dbReference>
<proteinExistence type="predicted"/>
<feature type="compositionally biased region" description="Pro residues" evidence="7">
    <location>
        <begin position="323"/>
        <end position="335"/>
    </location>
</feature>
<keyword evidence="5 10" id="KW-0418">Kinase</keyword>
<feature type="compositionally biased region" description="Low complexity" evidence="7">
    <location>
        <begin position="281"/>
        <end position="294"/>
    </location>
</feature>
<evidence type="ECO:0000256" key="4">
    <source>
        <dbReference type="ARBA" id="ARBA00022741"/>
    </source>
</evidence>
<dbReference type="EMBL" id="JBHSON010000034">
    <property type="protein sequence ID" value="MFC5748645.1"/>
    <property type="molecule type" value="Genomic_DNA"/>
</dbReference>
<dbReference type="GO" id="GO:0004674">
    <property type="term" value="F:protein serine/threonine kinase activity"/>
    <property type="evidence" value="ECO:0007669"/>
    <property type="project" value="UniProtKB-EC"/>
</dbReference>
<dbReference type="PANTHER" id="PTHR43289:SF6">
    <property type="entry name" value="SERINE_THREONINE-PROTEIN KINASE NEKL-3"/>
    <property type="match status" value="1"/>
</dbReference>
<keyword evidence="8" id="KW-1133">Transmembrane helix</keyword>
<accession>A0ABW0ZZD4</accession>
<gene>
    <name evidence="10" type="ORF">ACFPZN_23770</name>
</gene>
<organism evidence="10 11">
    <name type="scientific">Actinomadura rugatobispora</name>
    <dbReference type="NCBI Taxonomy" id="1994"/>
    <lineage>
        <taxon>Bacteria</taxon>
        <taxon>Bacillati</taxon>
        <taxon>Actinomycetota</taxon>
        <taxon>Actinomycetes</taxon>
        <taxon>Streptosporangiales</taxon>
        <taxon>Thermomonosporaceae</taxon>
        <taxon>Actinomadura</taxon>
    </lineage>
</organism>
<feature type="compositionally biased region" description="Pro residues" evidence="7">
    <location>
        <begin position="344"/>
        <end position="354"/>
    </location>
</feature>
<reference evidence="11" key="1">
    <citation type="journal article" date="2019" name="Int. J. Syst. Evol. Microbiol.">
        <title>The Global Catalogue of Microorganisms (GCM) 10K type strain sequencing project: providing services to taxonomists for standard genome sequencing and annotation.</title>
        <authorList>
            <consortium name="The Broad Institute Genomics Platform"/>
            <consortium name="The Broad Institute Genome Sequencing Center for Infectious Disease"/>
            <person name="Wu L."/>
            <person name="Ma J."/>
        </authorList>
    </citation>
    <scope>NUCLEOTIDE SEQUENCE [LARGE SCALE GENOMIC DNA]</scope>
    <source>
        <strain evidence="11">KCTC 42087</strain>
    </source>
</reference>
<keyword evidence="8" id="KW-0472">Membrane</keyword>
<dbReference type="Gene3D" id="1.10.510.10">
    <property type="entry name" value="Transferase(Phosphotransferase) domain 1"/>
    <property type="match status" value="1"/>
</dbReference>
<evidence type="ECO:0000256" key="3">
    <source>
        <dbReference type="ARBA" id="ARBA00022679"/>
    </source>
</evidence>
<evidence type="ECO:0000259" key="9">
    <source>
        <dbReference type="PROSITE" id="PS50011"/>
    </source>
</evidence>
<dbReference type="PANTHER" id="PTHR43289">
    <property type="entry name" value="MITOGEN-ACTIVATED PROTEIN KINASE KINASE KINASE 20-RELATED"/>
    <property type="match status" value="1"/>
</dbReference>